<dbReference type="Gene3D" id="3.10.20.370">
    <property type="match status" value="1"/>
</dbReference>
<dbReference type="Pfam" id="PF17919">
    <property type="entry name" value="RT_RNaseH_2"/>
    <property type="match status" value="1"/>
</dbReference>
<evidence type="ECO:0000256" key="4">
    <source>
        <dbReference type="ARBA" id="ARBA00022722"/>
    </source>
</evidence>
<dbReference type="GO" id="GO:0004519">
    <property type="term" value="F:endonuclease activity"/>
    <property type="evidence" value="ECO:0007669"/>
    <property type="project" value="UniProtKB-KW"/>
</dbReference>
<evidence type="ECO:0000313" key="13">
    <source>
        <dbReference type="Proteomes" id="UP000008068"/>
    </source>
</evidence>
<dbReference type="InterPro" id="IPR012337">
    <property type="entry name" value="RNaseH-like_sf"/>
</dbReference>
<dbReference type="GO" id="GO:0003676">
    <property type="term" value="F:nucleic acid binding"/>
    <property type="evidence" value="ECO:0007669"/>
    <property type="project" value="InterPro"/>
</dbReference>
<dbReference type="InterPro" id="IPR000477">
    <property type="entry name" value="RT_dom"/>
</dbReference>
<dbReference type="Proteomes" id="UP000008068">
    <property type="component" value="Unassembled WGS sequence"/>
</dbReference>
<dbReference type="InParanoid" id="G0NT10"/>
<feature type="domain" description="Reverse transcriptase" evidence="10">
    <location>
        <begin position="1420"/>
        <end position="1598"/>
    </location>
</feature>
<feature type="compositionally biased region" description="Low complexity" evidence="8">
    <location>
        <begin position="275"/>
        <end position="286"/>
    </location>
</feature>
<dbReference type="Gene3D" id="3.10.10.10">
    <property type="entry name" value="HIV Type 1 Reverse Transcriptase, subunit A, domain 1"/>
    <property type="match status" value="1"/>
</dbReference>
<dbReference type="Gene3D" id="3.30.70.270">
    <property type="match status" value="2"/>
</dbReference>
<evidence type="ECO:0000256" key="9">
    <source>
        <dbReference type="SAM" id="Phobius"/>
    </source>
</evidence>
<feature type="region of interest" description="Disordered" evidence="8">
    <location>
        <begin position="31"/>
        <end position="74"/>
    </location>
</feature>
<keyword evidence="9" id="KW-1133">Transmembrane helix</keyword>
<dbReference type="Gene3D" id="3.30.420.10">
    <property type="entry name" value="Ribonuclease H-like superfamily/Ribonuclease H"/>
    <property type="match status" value="1"/>
</dbReference>
<dbReference type="InterPro" id="IPR041588">
    <property type="entry name" value="Integrase_H2C2"/>
</dbReference>
<dbReference type="FunFam" id="3.10.20.370:FF:000001">
    <property type="entry name" value="Retrovirus-related Pol polyprotein from transposon 17.6-like protein"/>
    <property type="match status" value="1"/>
</dbReference>
<evidence type="ECO:0000256" key="5">
    <source>
        <dbReference type="ARBA" id="ARBA00022759"/>
    </source>
</evidence>
<dbReference type="OMA" id="NWQGNGR"/>
<dbReference type="CDD" id="cd09274">
    <property type="entry name" value="RNase_HI_RT_Ty3"/>
    <property type="match status" value="1"/>
</dbReference>
<reference evidence="13" key="1">
    <citation type="submission" date="2011-07" db="EMBL/GenBank/DDBJ databases">
        <authorList>
            <consortium name="Caenorhabditis brenneri Sequencing and Analysis Consortium"/>
            <person name="Wilson R.K."/>
        </authorList>
    </citation>
    <scope>NUCLEOTIDE SEQUENCE [LARGE SCALE GENOMIC DNA]</scope>
    <source>
        <strain evidence="13">PB2801</strain>
    </source>
</reference>
<feature type="region of interest" description="Disordered" evidence="8">
    <location>
        <begin position="2246"/>
        <end position="2341"/>
    </location>
</feature>
<sequence>MFCGSCIRLHALCLKKIFDQRRAREAGLPENHDNLHQQAPHPEAPQQPRPPLRPVMEGVQQQAPGGRPTLRQAPKYDNKESFSSYCRTFNDFLNAHLYNEEEGRRMLPFLLSGTSRDAWDNIPAEVREGPWNDLLDHLRDLIHTEDRQLVAQAEMATLSQGGRTIETFYRVCKELCNKAYPGEARRVARDAILMNTFVNGLQEEIRIHVQRGMPRNAEQALQAAKREEALRNISPANALSTAVHKLTEKMEEINLVQDKFFNNYRGRGSNSGHFNNGYRGNSNRGNNAHRGDRGGYQGQYRGNPNWHGNGRGNSSWQGNGRGSWQGNSRGNSNWQGNGRGNSNWQGNGRGNFNSHRGNSNAQVNAVFNAFETPAETFGVNAIRTPKVGIASNLLFISCIFALLAPSIAWTNIKPMTFYDCHSPTGQALIHPPKPMECKIPKAETIRKGQVTMDILNQTLEETVAFKCRIEVYIQCTASTVWIPTYNTSFVRMEMPSRHECWEAAEDKHWKGMSLKKKSHTLFESEVEYKWPSTGISVNECAEARKFVLEKGSVEELNDGSLVLSMMKNRNDCKIEDESCESTQAIVVWKFGRKKNMCDTIYIGTFSATIGDNILVVDDMENAFPIDSKFTPHHLEKCFNNGTMSSNGVTFFTFIEDPPEEEPDQDVVTTISTTPSTTNATVSTVKPIVFPMRRKRSKDAEVDMEKEELEGVSSIGSAAHVHYMKETYDHAENIRRNLTMDGLNHKLQFVKKQMSITNRNNFNRLVDALCHTRNRQLRIWRMFLDLDQQAAMRVLLHRDDIVATFKGRDVVQVSQCSKVVVNKINEDRKQGLLCTAKTAAMTVDNKIVYIQPGSIEVDYSTETTDCSWITNYIWQDEKGNWKESNQTRNVTKIEERGTLEYEERQLIFKAGDIYAGVKGSSFPLMLAVSFGASIRSLQYQHQREVLKAMSTRSGNLSELKGNTSGAGDIVEDIFDGTVDAAKGVVSWFLSPYFIWIGVAAATIGVLGVIGFFAVKFYFFKTVVKSVLPINAAQVDETEMEPINAVQEVNEVPYPVQQNYGWKLPPLFTYVPIALPFLLVANVNATHVTHNIPYIQVTIADRGFVALWDSGASVSYVSRSAANHLAIPIKREQVRNATTANGSSFQFLGTFSASVRIAGIIVEHEFLVAEDGCCPGNALLGIDFMAVLDKHGIQTTLRPWKNKLFIGDREVELVSPKRKIFECTNAVIEMISADEITMQPGQEYLLKLANGKDIDMDEAVLLKSKPNGSLLFENTLFHPLDSRETTIRVRNTSDKVIQLKEGDVVGKGKVVRLKDLEKPAVPDIPAEANWEDQLLITEGVEFMKKIDWSGSELNATERKQLEEIFIKNKDAFFNEDGKIGLFKGGIEHAIEIRQDLPFPKSRNYRVPIGNQAEVERQVNEMLSMDIIEPSTSTFTSPIVLVKKKDGTFRFTTDFRGLNAVTVKQIYLIPLISDIVDLASHGKFYTNLDLVQGFFQIPLRKQDRPLTSFSTPNGTFQYKRMPMGLCGAPHTFQSAVQQLQKMTRARLFCYLDDLLIVSDSIEQHLTDIEEVLENIITIGFKIKIQKCKFSQREVTFLGLLVGRDGVKPNPTKVKSIMEFPQPKSSTGVRGFLGMTNYFRRFIQHYAEMAAPLHDLTKKDQQFEWTEEHQKSFDKLKNALCSAPVLQPPRSGVPFVIESDASSIAVGALLLQVGEDGELHPIAYDSRKLTVTERKYPPIETEALGLAFAVTAFRTYILGSQVTAIVDHRPLTSLMHRRDLIGRLAKYQIILQELNLNIVYRPGKLNSVCDALSRYIGDEVKESREKPTKEIQEVKAAEEINSLEKAADAITHQEIKKFQRSTPWIDEISKKLDDFKLSSLDKYEKADGVVYRKDKKNGDLRIVMPNDAELVEKIMKQYHESAHLGAHLGVEKTIAVIGRRYYWKQMAEDITQFVKTCEACQRRKVNPHQETREPLGQLEKLNGPWQRLHADICGPFPVTAEGNRYIFTIKDDFTKYVLAFPIKKQDATTVADVFVKEVVLKYGSPKVLLTDNGSNFKSVLFEKVLELVSVKHSFSAPYHKSANGTIERMHRTIEEALSSFVNSEQTDWDQKLPFVIFALNSAPHSITKISPHCALFGRELTTPEDNQLLKPQLSSSYNDLEDFESCLKLHLQDLHQKIEERMDKQSRKATDAYKKTNRVKEREVKVGDRIFVRRSQPRNKLAPRLLGPFVVIGVSRYNVRYQDGAHEKVANKDDVRVDGSGGGGQQIDDDNEAADIGTGGSQMDSDGKEKIAGSQMDSDGKEKIAGSQMDSDGKEKIAGSQMDSDGKEKIAGSQMDSDGKEKTGD</sequence>
<dbReference type="Pfam" id="PF00665">
    <property type="entry name" value="rve"/>
    <property type="match status" value="1"/>
</dbReference>
<dbReference type="Gene3D" id="1.20.5.1890">
    <property type="match status" value="1"/>
</dbReference>
<proteinExistence type="predicted"/>
<dbReference type="CDD" id="cd01647">
    <property type="entry name" value="RT_LTR"/>
    <property type="match status" value="1"/>
</dbReference>
<organism evidence="13">
    <name type="scientific">Caenorhabditis brenneri</name>
    <name type="common">Nematode worm</name>
    <dbReference type="NCBI Taxonomy" id="135651"/>
    <lineage>
        <taxon>Eukaryota</taxon>
        <taxon>Metazoa</taxon>
        <taxon>Ecdysozoa</taxon>
        <taxon>Nematoda</taxon>
        <taxon>Chromadorea</taxon>
        <taxon>Rhabditida</taxon>
        <taxon>Rhabditina</taxon>
        <taxon>Rhabditomorpha</taxon>
        <taxon>Rhabditoidea</taxon>
        <taxon>Rhabditidae</taxon>
        <taxon>Peloderinae</taxon>
        <taxon>Caenorhabditis</taxon>
    </lineage>
</organism>
<dbReference type="SUPFAM" id="SSF50630">
    <property type="entry name" value="Acid proteases"/>
    <property type="match status" value="1"/>
</dbReference>
<dbReference type="FunFam" id="3.30.420.10:FF:000032">
    <property type="entry name" value="Retrovirus-related Pol polyprotein from transposon 297-like Protein"/>
    <property type="match status" value="1"/>
</dbReference>
<feature type="transmembrane region" description="Helical" evidence="9">
    <location>
        <begin position="1065"/>
        <end position="1083"/>
    </location>
</feature>
<dbReference type="OrthoDB" id="5868531at2759"/>
<keyword evidence="9" id="KW-0472">Membrane</keyword>
<evidence type="ECO:0000256" key="1">
    <source>
        <dbReference type="ARBA" id="ARBA00012493"/>
    </source>
</evidence>
<evidence type="ECO:0000256" key="3">
    <source>
        <dbReference type="ARBA" id="ARBA00022695"/>
    </source>
</evidence>
<evidence type="ECO:0000256" key="8">
    <source>
        <dbReference type="SAM" id="MobiDB-lite"/>
    </source>
</evidence>
<feature type="compositionally biased region" description="Polar residues" evidence="8">
    <location>
        <begin position="312"/>
        <end position="352"/>
    </location>
</feature>
<evidence type="ECO:0000256" key="2">
    <source>
        <dbReference type="ARBA" id="ARBA00022679"/>
    </source>
</evidence>
<dbReference type="HOGENOM" id="CLU_000962_1_0_1"/>
<dbReference type="CDD" id="cd00303">
    <property type="entry name" value="retropepsin_like"/>
    <property type="match status" value="1"/>
</dbReference>
<dbReference type="SUPFAM" id="SSF56672">
    <property type="entry name" value="DNA/RNA polymerases"/>
    <property type="match status" value="1"/>
</dbReference>
<keyword evidence="13" id="KW-1185">Reference proteome</keyword>
<dbReference type="GO" id="GO:0003964">
    <property type="term" value="F:RNA-directed DNA polymerase activity"/>
    <property type="evidence" value="ECO:0007669"/>
    <property type="project" value="UniProtKB-KW"/>
</dbReference>
<dbReference type="SUPFAM" id="SSF53098">
    <property type="entry name" value="Ribonuclease H-like"/>
    <property type="match status" value="1"/>
</dbReference>
<dbReference type="InterPro" id="IPR043502">
    <property type="entry name" value="DNA/RNA_pol_sf"/>
</dbReference>
<dbReference type="GO" id="GO:0015074">
    <property type="term" value="P:DNA integration"/>
    <property type="evidence" value="ECO:0007669"/>
    <property type="project" value="InterPro"/>
</dbReference>
<keyword evidence="6" id="KW-0695">RNA-directed DNA polymerase</keyword>
<dbReference type="InterPro" id="IPR021109">
    <property type="entry name" value="Peptidase_aspartic_dom_sf"/>
</dbReference>
<dbReference type="eggNOG" id="KOG0017">
    <property type="taxonomic scope" value="Eukaryota"/>
</dbReference>
<keyword evidence="7" id="KW-0511">Multifunctional enzyme</keyword>
<gene>
    <name evidence="12" type="ORF">CAEBREN_09040</name>
</gene>
<evidence type="ECO:0000259" key="11">
    <source>
        <dbReference type="PROSITE" id="PS50994"/>
    </source>
</evidence>
<dbReference type="InterPro" id="IPR001584">
    <property type="entry name" value="Integrase_cat-core"/>
</dbReference>
<dbReference type="Pfam" id="PF17921">
    <property type="entry name" value="Integrase_H2C2"/>
    <property type="match status" value="1"/>
</dbReference>
<feature type="region of interest" description="Disordered" evidence="8">
    <location>
        <begin position="271"/>
        <end position="352"/>
    </location>
</feature>
<keyword evidence="9" id="KW-0812">Transmembrane</keyword>
<dbReference type="Gene3D" id="2.40.70.10">
    <property type="entry name" value="Acid Proteases"/>
    <property type="match status" value="1"/>
</dbReference>
<dbReference type="FunFam" id="1.10.340.70:FF:000001">
    <property type="entry name" value="Retrovirus-related Pol polyprotein from transposon gypsy-like Protein"/>
    <property type="match status" value="1"/>
</dbReference>
<keyword evidence="3" id="KW-0548">Nucleotidyltransferase</keyword>
<feature type="non-terminal residue" evidence="12">
    <location>
        <position position="2341"/>
    </location>
</feature>
<name>G0NT10_CAEBE</name>
<dbReference type="GO" id="GO:0042575">
    <property type="term" value="C:DNA polymerase complex"/>
    <property type="evidence" value="ECO:0007669"/>
    <property type="project" value="UniProtKB-ARBA"/>
</dbReference>
<dbReference type="InterPro" id="IPR050951">
    <property type="entry name" value="Retrovirus_Pol_polyprotein"/>
</dbReference>
<evidence type="ECO:0000256" key="6">
    <source>
        <dbReference type="ARBA" id="ARBA00022918"/>
    </source>
</evidence>
<dbReference type="Gene3D" id="1.10.340.70">
    <property type="match status" value="1"/>
</dbReference>
<dbReference type="PANTHER" id="PTHR37984">
    <property type="entry name" value="PROTEIN CBG26694"/>
    <property type="match status" value="1"/>
</dbReference>
<keyword evidence="5" id="KW-0378">Hydrolase</keyword>
<feature type="transmembrane region" description="Helical" evidence="9">
    <location>
        <begin position="991"/>
        <end position="1013"/>
    </location>
</feature>
<feature type="compositionally biased region" description="Pro residues" evidence="8">
    <location>
        <begin position="42"/>
        <end position="53"/>
    </location>
</feature>
<evidence type="ECO:0000256" key="7">
    <source>
        <dbReference type="ARBA" id="ARBA00023268"/>
    </source>
</evidence>
<dbReference type="PROSITE" id="PS50994">
    <property type="entry name" value="INTEGRASE"/>
    <property type="match status" value="1"/>
</dbReference>
<evidence type="ECO:0000313" key="12">
    <source>
        <dbReference type="EMBL" id="EGT36988.1"/>
    </source>
</evidence>
<dbReference type="InterPro" id="IPR041577">
    <property type="entry name" value="RT_RNaseH_2"/>
</dbReference>
<dbReference type="STRING" id="135651.G0NT10"/>
<dbReference type="InterPro" id="IPR036397">
    <property type="entry name" value="RNaseH_sf"/>
</dbReference>
<keyword evidence="4" id="KW-0540">Nuclease</keyword>
<evidence type="ECO:0000259" key="10">
    <source>
        <dbReference type="PROSITE" id="PS50878"/>
    </source>
</evidence>
<keyword evidence="5" id="KW-0255">Endonuclease</keyword>
<dbReference type="FunFam" id="3.30.70.270:FF:000026">
    <property type="entry name" value="Transposon Ty3-G Gag-Pol polyprotein"/>
    <property type="match status" value="1"/>
</dbReference>
<protein>
    <recommendedName>
        <fullName evidence="1">RNA-directed DNA polymerase</fullName>
        <ecNumber evidence="1">2.7.7.49</ecNumber>
    </recommendedName>
</protein>
<accession>G0NT10</accession>
<dbReference type="Pfam" id="PF13975">
    <property type="entry name" value="gag-asp_proteas"/>
    <property type="match status" value="1"/>
</dbReference>
<dbReference type="PROSITE" id="PS50878">
    <property type="entry name" value="RT_POL"/>
    <property type="match status" value="1"/>
</dbReference>
<feature type="domain" description="Integrase catalytic" evidence="11">
    <location>
        <begin position="1976"/>
        <end position="2135"/>
    </location>
</feature>
<dbReference type="InterPro" id="IPR043128">
    <property type="entry name" value="Rev_trsase/Diguanyl_cyclase"/>
</dbReference>
<dbReference type="Pfam" id="PF00078">
    <property type="entry name" value="RVT_1"/>
    <property type="match status" value="1"/>
</dbReference>
<dbReference type="EC" id="2.7.7.49" evidence="1"/>
<keyword evidence="2" id="KW-0808">Transferase</keyword>
<dbReference type="EMBL" id="GL379941">
    <property type="protein sequence ID" value="EGT36988.1"/>
    <property type="molecule type" value="Genomic_DNA"/>
</dbReference>
<dbReference type="PANTHER" id="PTHR37984:SF5">
    <property type="entry name" value="PROTEIN NYNRIN-LIKE"/>
    <property type="match status" value="1"/>
</dbReference>